<dbReference type="KEGG" id="swf:E3E12_04735"/>
<reference evidence="1 2" key="1">
    <citation type="submission" date="2019-03" db="EMBL/GenBank/DDBJ databases">
        <title>The complete genome sequence of Swingsia_sp. F3b2 LMG30590(T).</title>
        <authorList>
            <person name="Chua K.-O."/>
            <person name="Chan K.-G."/>
            <person name="See-Too W.-S."/>
        </authorList>
    </citation>
    <scope>NUCLEOTIDE SEQUENCE [LARGE SCALE GENOMIC DNA]</scope>
    <source>
        <strain evidence="1 2">F3b2</strain>
    </source>
</reference>
<gene>
    <name evidence="1" type="ORF">E3E12_04735</name>
</gene>
<organism evidence="1 2">
    <name type="scientific">Formicincola oecophyllae</name>
    <dbReference type="NCBI Taxonomy" id="2558361"/>
    <lineage>
        <taxon>Bacteria</taxon>
        <taxon>Pseudomonadati</taxon>
        <taxon>Pseudomonadota</taxon>
        <taxon>Alphaproteobacteria</taxon>
        <taxon>Acetobacterales</taxon>
        <taxon>Acetobacteraceae</taxon>
        <taxon>Formicincola</taxon>
    </lineage>
</organism>
<dbReference type="AlphaFoldDB" id="A0A4Y6UA64"/>
<sequence>MAPTSEQGTAHVLPPDERLLKLLVCPVTGGPVHFDADFDNGSDSQGNPLPRGAIISPQARLAFRVEETIPIMLADEARPF</sequence>
<dbReference type="EMBL" id="CP038231">
    <property type="protein sequence ID" value="QDH14389.1"/>
    <property type="molecule type" value="Genomic_DNA"/>
</dbReference>
<dbReference type="OrthoDB" id="9812205at2"/>
<dbReference type="InterPro" id="IPR005651">
    <property type="entry name" value="Trm112-like"/>
</dbReference>
<dbReference type="Pfam" id="PF03966">
    <property type="entry name" value="Trm112p"/>
    <property type="match status" value="1"/>
</dbReference>
<evidence type="ECO:0000313" key="1">
    <source>
        <dbReference type="EMBL" id="QDH14389.1"/>
    </source>
</evidence>
<proteinExistence type="predicted"/>
<evidence type="ECO:0008006" key="3">
    <source>
        <dbReference type="Google" id="ProtNLM"/>
    </source>
</evidence>
<keyword evidence="2" id="KW-1185">Reference proteome</keyword>
<evidence type="ECO:0000313" key="2">
    <source>
        <dbReference type="Proteomes" id="UP000318709"/>
    </source>
</evidence>
<dbReference type="Gene3D" id="2.20.25.10">
    <property type="match status" value="1"/>
</dbReference>
<accession>A0A4Y6UA64</accession>
<protein>
    <recommendedName>
        <fullName evidence="3">Trm112 family protein</fullName>
    </recommendedName>
</protein>
<dbReference type="Proteomes" id="UP000318709">
    <property type="component" value="Chromosome"/>
</dbReference>
<dbReference type="SUPFAM" id="SSF158997">
    <property type="entry name" value="Trm112p-like"/>
    <property type="match status" value="1"/>
</dbReference>
<name>A0A4Y6UA64_9PROT</name>